<keyword evidence="3" id="KW-1185">Reference proteome</keyword>
<dbReference type="Proteomes" id="UP000801492">
    <property type="component" value="Unassembled WGS sequence"/>
</dbReference>
<feature type="compositionally biased region" description="Basic and acidic residues" evidence="1">
    <location>
        <begin position="36"/>
        <end position="50"/>
    </location>
</feature>
<dbReference type="EMBL" id="VTPC01006054">
    <property type="protein sequence ID" value="KAF2895313.1"/>
    <property type="molecule type" value="Genomic_DNA"/>
</dbReference>
<feature type="compositionally biased region" description="Basic and acidic residues" evidence="1">
    <location>
        <begin position="1"/>
        <end position="21"/>
    </location>
</feature>
<dbReference type="PANTHER" id="PTHR35450:SF2">
    <property type="entry name" value="REVERSE TRANSCRIPTASE DOMAIN-CONTAINING PROTEIN"/>
    <property type="match status" value="1"/>
</dbReference>
<reference evidence="2" key="1">
    <citation type="submission" date="2019-08" db="EMBL/GenBank/DDBJ databases">
        <title>The genome of the North American firefly Photinus pyralis.</title>
        <authorList>
            <consortium name="Photinus pyralis genome working group"/>
            <person name="Fallon T.R."/>
            <person name="Sander Lower S.E."/>
            <person name="Weng J.-K."/>
        </authorList>
    </citation>
    <scope>NUCLEOTIDE SEQUENCE</scope>
    <source>
        <strain evidence="2">TRF0915ILg1</strain>
        <tissue evidence="2">Whole body</tissue>
    </source>
</reference>
<organism evidence="2 3">
    <name type="scientific">Ignelater luminosus</name>
    <name type="common">Cucubano</name>
    <name type="synonym">Pyrophorus luminosus</name>
    <dbReference type="NCBI Taxonomy" id="2038154"/>
    <lineage>
        <taxon>Eukaryota</taxon>
        <taxon>Metazoa</taxon>
        <taxon>Ecdysozoa</taxon>
        <taxon>Arthropoda</taxon>
        <taxon>Hexapoda</taxon>
        <taxon>Insecta</taxon>
        <taxon>Pterygota</taxon>
        <taxon>Neoptera</taxon>
        <taxon>Endopterygota</taxon>
        <taxon>Coleoptera</taxon>
        <taxon>Polyphaga</taxon>
        <taxon>Elateriformia</taxon>
        <taxon>Elateroidea</taxon>
        <taxon>Elateridae</taxon>
        <taxon>Agrypninae</taxon>
        <taxon>Pyrophorini</taxon>
        <taxon>Ignelater</taxon>
    </lineage>
</organism>
<protein>
    <recommendedName>
        <fullName evidence="4">Reverse transcriptase zinc-binding domain-containing protein</fullName>
    </recommendedName>
</protein>
<sequence length="249" mass="29705">MLKMRRIDAKQRKITEKKSDENYTPLRLRNRYYDPQSKKENNKTKKEQWENKQLHGQHPYYLKQEDIDEAASDMWLMEGRLFPETEGFIIAIQDKVINTKNYRKYILQDKTLTDDKCRICNQQQETIEHIIAGCSILASIDYIRRHDNVAKIEHKRTYLVEIAVPLTNNLQRKHTEKIQRYIELAAEIKDMWEQREVKIMAVILSTTAVIPHALHRAIQQLQIPEMIYKEMQKAVILDTCALTRKFLQH</sequence>
<evidence type="ECO:0000313" key="3">
    <source>
        <dbReference type="Proteomes" id="UP000801492"/>
    </source>
</evidence>
<feature type="region of interest" description="Disordered" evidence="1">
    <location>
        <begin position="1"/>
        <end position="50"/>
    </location>
</feature>
<accession>A0A8K0CX25</accession>
<dbReference type="AlphaFoldDB" id="A0A8K0CX25"/>
<dbReference type="OrthoDB" id="5962029at2759"/>
<evidence type="ECO:0000313" key="2">
    <source>
        <dbReference type="EMBL" id="KAF2895313.1"/>
    </source>
</evidence>
<name>A0A8K0CX25_IGNLU</name>
<evidence type="ECO:0008006" key="4">
    <source>
        <dbReference type="Google" id="ProtNLM"/>
    </source>
</evidence>
<proteinExistence type="predicted"/>
<gene>
    <name evidence="2" type="ORF">ILUMI_10868</name>
</gene>
<dbReference type="PANTHER" id="PTHR35450">
    <property type="entry name" value="REVERSE TRANSCRIPTASE DOMAIN-CONTAINING PROTEIN"/>
    <property type="match status" value="1"/>
</dbReference>
<evidence type="ECO:0000256" key="1">
    <source>
        <dbReference type="SAM" id="MobiDB-lite"/>
    </source>
</evidence>
<comment type="caution">
    <text evidence="2">The sequence shown here is derived from an EMBL/GenBank/DDBJ whole genome shotgun (WGS) entry which is preliminary data.</text>
</comment>